<dbReference type="EMBL" id="KV460223">
    <property type="protein sequence ID" value="OBT97309.2"/>
    <property type="molecule type" value="Genomic_DNA"/>
</dbReference>
<feature type="chain" id="PRO_5015202813" evidence="1">
    <location>
        <begin position="24"/>
        <end position="109"/>
    </location>
</feature>
<evidence type="ECO:0000256" key="1">
    <source>
        <dbReference type="SAM" id="SignalP"/>
    </source>
</evidence>
<dbReference type="RefSeq" id="XP_059319750.1">
    <property type="nucleotide sequence ID" value="XM_059463632.1"/>
</dbReference>
<evidence type="ECO:0000313" key="3">
    <source>
        <dbReference type="Proteomes" id="UP000091956"/>
    </source>
</evidence>
<sequence length="109" mass="11923">MALIKFLVTALAATLMFTSSVLANPIPALTDATTTPDTTANHLEKRTCNEFGCGLKCKSSIPCNIPINEPRDCSVCNYFTYAADGTAKLLWDRQCLLIQWDVDPPLSHC</sequence>
<accession>A0A1B8GNA3</accession>
<reference evidence="3" key="2">
    <citation type="journal article" date="2018" name="Nat. Commun.">
        <title>Extreme sensitivity to ultraviolet light in the fungal pathogen causing white-nose syndrome of bats.</title>
        <authorList>
            <person name="Palmer J.M."/>
            <person name="Drees K.P."/>
            <person name="Foster J.T."/>
            <person name="Lindner D.L."/>
        </authorList>
    </citation>
    <scope>NUCLEOTIDE SEQUENCE [LARGE SCALE GENOMIC DNA]</scope>
    <source>
        <strain evidence="3">UAMH 10579</strain>
    </source>
</reference>
<reference evidence="2 3" key="1">
    <citation type="submission" date="2016-03" db="EMBL/GenBank/DDBJ databases">
        <title>Comparative genomics of Pseudogymnoascus destructans, the fungus causing white-nose syndrome of bats.</title>
        <authorList>
            <person name="Palmer J.M."/>
            <person name="Drees K.P."/>
            <person name="Foster J.T."/>
            <person name="Lindner D.L."/>
        </authorList>
    </citation>
    <scope>NUCLEOTIDE SEQUENCE [LARGE SCALE GENOMIC DNA]</scope>
    <source>
        <strain evidence="2 3">UAMH 10579</strain>
    </source>
</reference>
<dbReference type="Proteomes" id="UP000091956">
    <property type="component" value="Unassembled WGS sequence"/>
</dbReference>
<dbReference type="AlphaFoldDB" id="A0A1B8GNA3"/>
<keyword evidence="1" id="KW-0732">Signal</keyword>
<keyword evidence="3" id="KW-1185">Reference proteome</keyword>
<gene>
    <name evidence="2" type="ORF">VE01_04614</name>
</gene>
<protein>
    <submittedName>
        <fullName evidence="2">Uncharacterized protein</fullName>
    </submittedName>
</protein>
<dbReference type="GeneID" id="28838000"/>
<proteinExistence type="predicted"/>
<evidence type="ECO:0000313" key="2">
    <source>
        <dbReference type="EMBL" id="OBT97309.2"/>
    </source>
</evidence>
<organism evidence="2 3">
    <name type="scientific">Pseudogymnoascus verrucosus</name>
    <dbReference type="NCBI Taxonomy" id="342668"/>
    <lineage>
        <taxon>Eukaryota</taxon>
        <taxon>Fungi</taxon>
        <taxon>Dikarya</taxon>
        <taxon>Ascomycota</taxon>
        <taxon>Pezizomycotina</taxon>
        <taxon>Leotiomycetes</taxon>
        <taxon>Thelebolales</taxon>
        <taxon>Thelebolaceae</taxon>
        <taxon>Pseudogymnoascus</taxon>
    </lineage>
</organism>
<feature type="signal peptide" evidence="1">
    <location>
        <begin position="1"/>
        <end position="23"/>
    </location>
</feature>
<name>A0A1B8GNA3_9PEZI</name>